<accession>A0A369I1J1</accession>
<keyword evidence="1" id="KW-1133">Transmembrane helix</keyword>
<feature type="transmembrane region" description="Helical" evidence="1">
    <location>
        <begin position="65"/>
        <end position="82"/>
    </location>
</feature>
<gene>
    <name evidence="2" type="ORF">DVG78_24040</name>
</gene>
<evidence type="ECO:0000313" key="3">
    <source>
        <dbReference type="Proteomes" id="UP000253141"/>
    </source>
</evidence>
<dbReference type="AlphaFoldDB" id="A0A369I1J1"/>
<feature type="transmembrane region" description="Helical" evidence="1">
    <location>
        <begin position="38"/>
        <end position="59"/>
    </location>
</feature>
<feature type="transmembrane region" description="Helical" evidence="1">
    <location>
        <begin position="94"/>
        <end position="113"/>
    </location>
</feature>
<reference evidence="2 3" key="1">
    <citation type="submission" date="2018-07" db="EMBL/GenBank/DDBJ databases">
        <title>Genome analysis of Runella aurantiaca.</title>
        <authorList>
            <person name="Yang X."/>
        </authorList>
    </citation>
    <scope>NUCLEOTIDE SEQUENCE [LARGE SCALE GENOMIC DNA]</scope>
    <source>
        <strain evidence="2 3">YX9</strain>
    </source>
</reference>
<sequence>MDLATFSFYFAVGCSQLVIIPILVGLWRKHFLSKALWVFWRFLLLAFLLTNVSIGLAYSGIHNHFMNYFDSLNVAILPIYYFKILFREHVLAKWIPYAGLLGVLLLLLDGFWLSGFYNVNGLSSSVINFMVLSLAFLYLKYSFSAQTSYLRQPNVYICIGLMVAFAVEFVFSLFKEKLLHTDATYRVYFEMANLKYFFRLIALFLYTVSFKKATK</sequence>
<evidence type="ECO:0000256" key="1">
    <source>
        <dbReference type="SAM" id="Phobius"/>
    </source>
</evidence>
<feature type="transmembrane region" description="Helical" evidence="1">
    <location>
        <begin position="125"/>
        <end position="143"/>
    </location>
</feature>
<comment type="caution">
    <text evidence="2">The sequence shown here is derived from an EMBL/GenBank/DDBJ whole genome shotgun (WGS) entry which is preliminary data.</text>
</comment>
<keyword evidence="1" id="KW-0812">Transmembrane</keyword>
<dbReference type="Proteomes" id="UP000253141">
    <property type="component" value="Unassembled WGS sequence"/>
</dbReference>
<feature type="transmembrane region" description="Helical" evidence="1">
    <location>
        <begin position="155"/>
        <end position="174"/>
    </location>
</feature>
<feature type="transmembrane region" description="Helical" evidence="1">
    <location>
        <begin position="6"/>
        <end position="26"/>
    </location>
</feature>
<keyword evidence="1" id="KW-0472">Membrane</keyword>
<keyword evidence="3" id="KW-1185">Reference proteome</keyword>
<dbReference type="OrthoDB" id="823312at2"/>
<organism evidence="2 3">
    <name type="scientific">Runella aurantiaca</name>
    <dbReference type="NCBI Taxonomy" id="2282308"/>
    <lineage>
        <taxon>Bacteria</taxon>
        <taxon>Pseudomonadati</taxon>
        <taxon>Bacteroidota</taxon>
        <taxon>Cytophagia</taxon>
        <taxon>Cytophagales</taxon>
        <taxon>Spirosomataceae</taxon>
        <taxon>Runella</taxon>
    </lineage>
</organism>
<dbReference type="EMBL" id="QPIW01000027">
    <property type="protein sequence ID" value="RDB03418.1"/>
    <property type="molecule type" value="Genomic_DNA"/>
</dbReference>
<proteinExistence type="predicted"/>
<protein>
    <submittedName>
        <fullName evidence="2">Uncharacterized protein</fullName>
    </submittedName>
</protein>
<dbReference type="RefSeq" id="WP_114463571.1">
    <property type="nucleotide sequence ID" value="NZ_QPIW01000027.1"/>
</dbReference>
<evidence type="ECO:0000313" key="2">
    <source>
        <dbReference type="EMBL" id="RDB03418.1"/>
    </source>
</evidence>
<name>A0A369I1J1_9BACT</name>
<feature type="transmembrane region" description="Helical" evidence="1">
    <location>
        <begin position="194"/>
        <end position="210"/>
    </location>
</feature>